<dbReference type="InterPro" id="IPR039900">
    <property type="entry name" value="Pat1-like"/>
</dbReference>
<organism evidence="4 5">
    <name type="scientific">Dimorphilus gyrociliatus</name>
    <dbReference type="NCBI Taxonomy" id="2664684"/>
    <lineage>
        <taxon>Eukaryota</taxon>
        <taxon>Metazoa</taxon>
        <taxon>Spiralia</taxon>
        <taxon>Lophotrochozoa</taxon>
        <taxon>Annelida</taxon>
        <taxon>Polychaeta</taxon>
        <taxon>Polychaeta incertae sedis</taxon>
        <taxon>Dinophilidae</taxon>
        <taxon>Dimorphilus</taxon>
    </lineage>
</organism>
<dbReference type="PANTHER" id="PTHR21551">
    <property type="entry name" value="TOPOISOMERASE II-ASSOCIATED PROTEIN PAT1"/>
    <property type="match status" value="1"/>
</dbReference>
<reference evidence="4 5" key="1">
    <citation type="submission" date="2020-08" db="EMBL/GenBank/DDBJ databases">
        <authorList>
            <person name="Hejnol A."/>
        </authorList>
    </citation>
    <scope>NUCLEOTIDE SEQUENCE [LARGE SCALE GENOMIC DNA]</scope>
</reference>
<evidence type="ECO:0000256" key="3">
    <source>
        <dbReference type="SAM" id="MobiDB-lite"/>
    </source>
</evidence>
<sequence>MDHFFLNHETVLNNQRDRDQLIEPINDTQSFDNFSDIDEFNDETFGTQIDNTEFDFEGQTQVFDRMKFAGQTREPSPPDMRSEIERTMSDILVDDDIDDPAIMNMSKSTPIYKRNRIAEITSSTPPDPSILNSVELQKIWNRPDIMSDGDRNRQSLNHNILSQIAQTSRPALSRDLPNALTLDEIENGKSSLPSKNIHAAVPTNIPMFNDSPRPNINVPPPPNLRMPPVRLNVRPPTRKPTGQPILPPVPPGIPFGGSRVSGSPLQGFRPPMPMHNRLIFNRMVRPLPPPGHHDMTMNRHIRPMAPPQLYNHRMHHDDTNFEDEPVSLMTQREKDWIVKVQLMQLHTDNPYTDDYYYTHWRMKQENSQDTPQLVVPNLSRPDEDKYEPKQFDNALGRLTSSSVHNPRQVLDVGDASNKQNSSSSVRRFKQLLLIVENSYTAMLDVMELEMQALCVPPNAREKLNEAREKTLKAIVNKLGVFNNSCDVLKLVLGVRKGRSLIRRLIPLISKEDRILLINTTLTCLSTIPDDKFLLDDLKKAILKESSAAALEMFVKTLEVASFQLVVKTKRLADILWSIIFRIEELICDGQITSDTWQKQMVHISTAISNSKEVEVDKNMAPKILIHFKRFGLDKIEP</sequence>
<evidence type="ECO:0000313" key="4">
    <source>
        <dbReference type="EMBL" id="CAD5118277.1"/>
    </source>
</evidence>
<keyword evidence="2" id="KW-0963">Cytoplasm</keyword>
<feature type="region of interest" description="Disordered" evidence="3">
    <location>
        <begin position="366"/>
        <end position="385"/>
    </location>
</feature>
<dbReference type="GO" id="GO:0000290">
    <property type="term" value="P:deadenylation-dependent decapping of nuclear-transcribed mRNA"/>
    <property type="evidence" value="ECO:0007669"/>
    <property type="project" value="InterPro"/>
</dbReference>
<dbReference type="AlphaFoldDB" id="A0A7I8VUM7"/>
<dbReference type="GO" id="GO:0033962">
    <property type="term" value="P:P-body assembly"/>
    <property type="evidence" value="ECO:0007669"/>
    <property type="project" value="TreeGrafter"/>
</dbReference>
<dbReference type="GO" id="GO:0000932">
    <property type="term" value="C:P-body"/>
    <property type="evidence" value="ECO:0007669"/>
    <property type="project" value="UniProtKB-SubCell"/>
</dbReference>
<dbReference type="EMBL" id="CAJFCJ010000008">
    <property type="protein sequence ID" value="CAD5118277.1"/>
    <property type="molecule type" value="Genomic_DNA"/>
</dbReference>
<accession>A0A7I8VUM7</accession>
<keyword evidence="5" id="KW-1185">Reference proteome</keyword>
<evidence type="ECO:0000256" key="1">
    <source>
        <dbReference type="ARBA" id="ARBA00004201"/>
    </source>
</evidence>
<comment type="caution">
    <text evidence="4">The sequence shown here is derived from an EMBL/GenBank/DDBJ whole genome shotgun (WGS) entry which is preliminary data.</text>
</comment>
<dbReference type="GO" id="GO:0003723">
    <property type="term" value="F:RNA binding"/>
    <property type="evidence" value="ECO:0007669"/>
    <property type="project" value="TreeGrafter"/>
</dbReference>
<protein>
    <submittedName>
        <fullName evidence="4">DgyrCDS6993</fullName>
    </submittedName>
</protein>
<evidence type="ECO:0000313" key="5">
    <source>
        <dbReference type="Proteomes" id="UP000549394"/>
    </source>
</evidence>
<dbReference type="PANTHER" id="PTHR21551:SF0">
    <property type="entry name" value="PROTEIN ASSOCIATED WITH TOPO II RELATED-1, ISOFORM A"/>
    <property type="match status" value="1"/>
</dbReference>
<proteinExistence type="predicted"/>
<dbReference type="OrthoDB" id="74835at2759"/>
<gene>
    <name evidence="4" type="ORF">DGYR_LOCUS6678</name>
</gene>
<evidence type="ECO:0000256" key="2">
    <source>
        <dbReference type="ARBA" id="ARBA00022490"/>
    </source>
</evidence>
<comment type="subcellular location">
    <subcellularLocation>
        <location evidence="1">Cytoplasm</location>
        <location evidence="1">P-body</location>
    </subcellularLocation>
</comment>
<name>A0A7I8VUM7_9ANNE</name>
<dbReference type="Proteomes" id="UP000549394">
    <property type="component" value="Unassembled WGS sequence"/>
</dbReference>